<evidence type="ECO:0000256" key="1">
    <source>
        <dbReference type="SAM" id="Coils"/>
    </source>
</evidence>
<dbReference type="PANTHER" id="PTHR31962:SF1">
    <property type="entry name" value="SPHINGOLIPID LONG CHAIN BASE-RESPONSIVE PROTEIN PIL1"/>
    <property type="match status" value="1"/>
</dbReference>
<feature type="compositionally biased region" description="Basic and acidic residues" evidence="2">
    <location>
        <begin position="302"/>
        <end position="315"/>
    </location>
</feature>
<dbReference type="Proteomes" id="UP000818624">
    <property type="component" value="Chromosome 2"/>
</dbReference>
<evidence type="ECO:0000313" key="3">
    <source>
        <dbReference type="EMBL" id="WFD47888.1"/>
    </source>
</evidence>
<dbReference type="PANTHER" id="PTHR31962">
    <property type="entry name" value="SPHINGOLIPID LONG CHAIN BASE-RESPONSIVE PROTEIN PIL1"/>
    <property type="match status" value="1"/>
</dbReference>
<dbReference type="InterPro" id="IPR027267">
    <property type="entry name" value="AH/BAR_dom_sf"/>
</dbReference>
<feature type="region of interest" description="Disordered" evidence="2">
    <location>
        <begin position="769"/>
        <end position="984"/>
    </location>
</feature>
<feature type="compositionally biased region" description="Basic and acidic residues" evidence="2">
    <location>
        <begin position="418"/>
        <end position="427"/>
    </location>
</feature>
<feature type="compositionally biased region" description="Polar residues" evidence="2">
    <location>
        <begin position="505"/>
        <end position="516"/>
    </location>
</feature>
<feature type="region of interest" description="Disordered" evidence="2">
    <location>
        <begin position="248"/>
        <end position="268"/>
    </location>
</feature>
<feature type="region of interest" description="Disordered" evidence="2">
    <location>
        <begin position="362"/>
        <end position="751"/>
    </location>
</feature>
<feature type="compositionally biased region" description="Low complexity" evidence="2">
    <location>
        <begin position="558"/>
        <end position="584"/>
    </location>
</feature>
<feature type="compositionally biased region" description="Low complexity" evidence="2">
    <location>
        <begin position="701"/>
        <end position="719"/>
    </location>
</feature>
<gene>
    <name evidence="3" type="ORF">GLX27_002552</name>
</gene>
<feature type="region of interest" description="Disordered" evidence="2">
    <location>
        <begin position="280"/>
        <end position="350"/>
    </location>
</feature>
<feature type="compositionally biased region" description="Low complexity" evidence="2">
    <location>
        <begin position="833"/>
        <end position="866"/>
    </location>
</feature>
<feature type="coiled-coil region" evidence="1">
    <location>
        <begin position="136"/>
        <end position="163"/>
    </location>
</feature>
<name>A0ABY8EQL6_MALFU</name>
<feature type="compositionally biased region" description="Low complexity" evidence="2">
    <location>
        <begin position="670"/>
        <end position="679"/>
    </location>
</feature>
<keyword evidence="1" id="KW-0175">Coiled coil</keyword>
<protein>
    <submittedName>
        <fullName evidence="3">Uncharacterized protein</fullName>
    </submittedName>
</protein>
<feature type="compositionally biased region" description="Low complexity" evidence="2">
    <location>
        <begin position="772"/>
        <end position="800"/>
    </location>
</feature>
<keyword evidence="4" id="KW-1185">Reference proteome</keyword>
<accession>A0ABY8EQL6</accession>
<feature type="compositionally biased region" description="Low complexity" evidence="2">
    <location>
        <begin position="362"/>
        <end position="374"/>
    </location>
</feature>
<dbReference type="InterPro" id="IPR028245">
    <property type="entry name" value="PIL1/LSP1"/>
</dbReference>
<feature type="compositionally biased region" description="Basic and acidic residues" evidence="2">
    <location>
        <begin position="738"/>
        <end position="751"/>
    </location>
</feature>
<evidence type="ECO:0000256" key="2">
    <source>
        <dbReference type="SAM" id="MobiDB-lite"/>
    </source>
</evidence>
<proteinExistence type="predicted"/>
<dbReference type="Pfam" id="PF13805">
    <property type="entry name" value="Pil1"/>
    <property type="match status" value="1"/>
</dbReference>
<reference evidence="3 4" key="1">
    <citation type="journal article" date="2020" name="Elife">
        <title>Loss of centromere function drives karyotype evolution in closely related Malassezia species.</title>
        <authorList>
            <person name="Sankaranarayanan S.R."/>
            <person name="Ianiri G."/>
            <person name="Coelho M.A."/>
            <person name="Reza M.H."/>
            <person name="Thimmappa B.C."/>
            <person name="Ganguly P."/>
            <person name="Vadnala R.N."/>
            <person name="Sun S."/>
            <person name="Siddharthan R."/>
            <person name="Tellgren-Roth C."/>
            <person name="Dawson T.L."/>
            <person name="Heitman J."/>
            <person name="Sanyal K."/>
        </authorList>
    </citation>
    <scope>NUCLEOTIDE SEQUENCE [LARGE SCALE GENOMIC DNA]</scope>
    <source>
        <strain evidence="3">CBS14141</strain>
    </source>
</reference>
<dbReference type="Gene3D" id="1.20.1270.60">
    <property type="entry name" value="Arfaptin homology (AH) domain/BAR domain"/>
    <property type="match status" value="1"/>
</dbReference>
<organism evidence="3 4">
    <name type="scientific">Malassezia furfur</name>
    <name type="common">Pityriasis versicolor infection agent</name>
    <name type="synonym">Pityrosporum furfur</name>
    <dbReference type="NCBI Taxonomy" id="55194"/>
    <lineage>
        <taxon>Eukaryota</taxon>
        <taxon>Fungi</taxon>
        <taxon>Dikarya</taxon>
        <taxon>Basidiomycota</taxon>
        <taxon>Ustilaginomycotina</taxon>
        <taxon>Malasseziomycetes</taxon>
        <taxon>Malasseziales</taxon>
        <taxon>Malasseziaceae</taxon>
        <taxon>Malassezia</taxon>
    </lineage>
</organism>
<dbReference type="EMBL" id="CP046235">
    <property type="protein sequence ID" value="WFD47888.1"/>
    <property type="molecule type" value="Genomic_DNA"/>
</dbReference>
<evidence type="ECO:0000313" key="4">
    <source>
        <dbReference type="Proteomes" id="UP000818624"/>
    </source>
</evidence>
<sequence>MAPAMNAQPDMNQPRTPATDSRALQNLIKAEKVYVENLFSATSAAMSAASSLQAWGMSETPDMEKATLTVTKWLEDVASAQRTHGQAIDQFREALKDVLDREHSIRTILRDREILISRVIKSSKRKPSRWEVINGDEEHQARISEAQQELHACEQLLANESALLVGVKRRTFKEALAMRVKTMGDTGAVMMDSARSILLYLDEFDANVPVAPMPPAPLPAEAAAEAHEAYGTPSVIDHGAEHEHSAPMMIKNDPLPAPPPAEPHRAPSAQLGAPYVDAVETPTPEVRSPPRLSRSLSAQASHELRGASAEREPVRRPRKSRSRAPSDASHRSGSAMYLPQVPGGVPSAPRVNVEHMRSDFLAPTVPGGVPTAPGSAFRTTHANDDSSSDEGGRRRMRGAYAPSSTDASTVPPRRAHRRADSSDDEAPHHRRKGSASGGFFQRVSSLFRTEVKAHPSPGKHERRASRSEGLFAPIGDMPRATHAARDDSSDDETPRNVVRHINERPGSSMSSRNLMSPQRGIPGMRRSASAMGRSVQPEEDDELMAAVRRSVIGAGIQGTTTKPPSRPSSRASATGARATHAGARSSRRRSVDLGETSLTRNVPDATGPKLRTRSSSEQLGEKPTARRKRRDSANARPSHPPPAPSSFYVGFSNNPGKFATDSWVAKAGDAPASTTFETPTAPPPVTAPSAQRTPVAERTRATSYLSPSSSRSQPAKSALKGSKGTAAATPKRLSMQDAPKDEPGLSLDLDNRFDGTGHIDFELAEMISTGMSPTKETPSAPAASAAPSAPAASTAASTEATDCEAFRSLVASEQPGGHQGLAPPLVGLPSFYTAAASTSPVATPAAETPAPAQAPAQAPAPVAASPNARKSVRIESDEPVAHAPVARDDDDDDDDVLAGGRPRSSWSTRIGTREDSSDEETESGNPDGYKNARKAFGSATRHLGLATGTIQPKSEARKKKSKALDYNPSVQLPAGLHSIARSRH</sequence>